<proteinExistence type="evidence at transcript level"/>
<evidence type="ECO:0000256" key="1">
    <source>
        <dbReference type="ARBA" id="ARBA00022603"/>
    </source>
</evidence>
<dbReference type="GO" id="GO:0008168">
    <property type="term" value="F:methyltransferase activity"/>
    <property type="evidence" value="ECO:0007669"/>
    <property type="project" value="UniProtKB-KW"/>
</dbReference>
<evidence type="ECO:0000256" key="3">
    <source>
        <dbReference type="ARBA" id="ARBA00022691"/>
    </source>
</evidence>
<evidence type="ECO:0000313" key="5">
    <source>
        <dbReference type="EMBL" id="JAB80285.1"/>
    </source>
</evidence>
<dbReference type="EMBL" id="GANP01004183">
    <property type="protein sequence ID" value="JAB80285.1"/>
    <property type="molecule type" value="mRNA"/>
</dbReference>
<keyword evidence="1" id="KW-0489">Methyltransferase</keyword>
<dbReference type="InterPro" id="IPR028564">
    <property type="entry name" value="MT_TRM10-typ"/>
</dbReference>
<keyword evidence="3" id="KW-0949">S-adenosyl-L-methionine</keyword>
<reference evidence="5" key="1">
    <citation type="journal article" date="2015" name="Sci. Rep.">
        <title>Tissue- and time-dependent transcription in Ixodes ricinus salivary glands and midguts when blood feeding on the vertebrate host.</title>
        <authorList>
            <person name="Kotsyfakis M."/>
            <person name="Schwarz A."/>
            <person name="Erhart J."/>
            <person name="Ribeiro J.M."/>
        </authorList>
    </citation>
    <scope>NUCLEOTIDE SEQUENCE</scope>
    <source>
        <tissue evidence="5">Salivary gland and midgut</tissue>
    </source>
</reference>
<dbReference type="GO" id="GO:0000049">
    <property type="term" value="F:tRNA binding"/>
    <property type="evidence" value="ECO:0007669"/>
    <property type="project" value="TreeGrafter"/>
</dbReference>
<dbReference type="GO" id="GO:0005654">
    <property type="term" value="C:nucleoplasm"/>
    <property type="evidence" value="ECO:0007669"/>
    <property type="project" value="TreeGrafter"/>
</dbReference>
<sequence>MASVSNSCPFSSEICEETLERKNGEGRCVSKNEARRVHRYEKIIAARRAKRKEKKRNRKARLAQSKLFNGSRENAHSDVVRLSKRLEKEAIQKRLLEARGTTPRVCIDLGLTDLMSDKELNKLSSQLRRLYGSNRHSSKPLHLYFTNFAPSCRLYRMCVMKNEGFRNYMVEMTSENHAELFSRDSLVYLSPDAPESLPGTPLDPSKVYVIGGLVDETVHKLVSLERAQSEGVRSARLPIDEFLTQRASGGTRCKILTVNQVFDALLKVHESGGDWSSALADGASKSHGLHRRGNQQSVQFLRSNSRDRHLDDQYLHCCHCY</sequence>
<dbReference type="InterPro" id="IPR038459">
    <property type="entry name" value="MT_TRM10-typ_sf"/>
</dbReference>
<name>V5HAA5_IXORI</name>
<organism evidence="5">
    <name type="scientific">Ixodes ricinus</name>
    <name type="common">Common tick</name>
    <name type="synonym">Acarus ricinus</name>
    <dbReference type="NCBI Taxonomy" id="34613"/>
    <lineage>
        <taxon>Eukaryota</taxon>
        <taxon>Metazoa</taxon>
        <taxon>Ecdysozoa</taxon>
        <taxon>Arthropoda</taxon>
        <taxon>Chelicerata</taxon>
        <taxon>Arachnida</taxon>
        <taxon>Acari</taxon>
        <taxon>Parasitiformes</taxon>
        <taxon>Ixodida</taxon>
        <taxon>Ixodoidea</taxon>
        <taxon>Ixodidae</taxon>
        <taxon>Ixodinae</taxon>
        <taxon>Ixodes</taxon>
    </lineage>
</organism>
<dbReference type="PROSITE" id="PS51675">
    <property type="entry name" value="SAM_MT_TRM10"/>
    <property type="match status" value="1"/>
</dbReference>
<dbReference type="PANTHER" id="PTHR13563">
    <property type="entry name" value="TRNA (GUANINE-9-) METHYLTRANSFERASE"/>
    <property type="match status" value="1"/>
</dbReference>
<protein>
    <recommendedName>
        <fullName evidence="4">SAM-dependent MTase TRM10-type domain-containing protein</fullName>
    </recommendedName>
</protein>
<accession>V5HAA5</accession>
<evidence type="ECO:0000259" key="4">
    <source>
        <dbReference type="PROSITE" id="PS51675"/>
    </source>
</evidence>
<feature type="domain" description="SAM-dependent MTase TRM10-type" evidence="4">
    <location>
        <begin position="91"/>
        <end position="296"/>
    </location>
</feature>
<evidence type="ECO:0000256" key="2">
    <source>
        <dbReference type="ARBA" id="ARBA00022679"/>
    </source>
</evidence>
<dbReference type="Gene3D" id="3.40.1280.30">
    <property type="match status" value="1"/>
</dbReference>
<dbReference type="PANTHER" id="PTHR13563:SF19">
    <property type="entry name" value="TRNA METHYLTRANSFERASE 10 HOMOLOG B"/>
    <property type="match status" value="1"/>
</dbReference>
<dbReference type="InterPro" id="IPR007356">
    <property type="entry name" value="tRNA_m1G_MeTrfase_euk"/>
</dbReference>
<dbReference type="AlphaFoldDB" id="V5HAA5"/>
<dbReference type="GO" id="GO:0002939">
    <property type="term" value="P:tRNA N1-guanine methylation"/>
    <property type="evidence" value="ECO:0007669"/>
    <property type="project" value="TreeGrafter"/>
</dbReference>
<keyword evidence="2" id="KW-0808">Transferase</keyword>